<dbReference type="GO" id="GO:0019646">
    <property type="term" value="P:aerobic electron transport chain"/>
    <property type="evidence" value="ECO:0007669"/>
    <property type="project" value="TreeGrafter"/>
</dbReference>
<dbReference type="GO" id="GO:0009055">
    <property type="term" value="F:electron transfer activity"/>
    <property type="evidence" value="ECO:0007669"/>
    <property type="project" value="TreeGrafter"/>
</dbReference>
<keyword evidence="3" id="KW-1003">Cell membrane</keyword>
<keyword evidence="9" id="KW-1185">Reference proteome</keyword>
<evidence type="ECO:0000313" key="9">
    <source>
        <dbReference type="Proteomes" id="UP000605848"/>
    </source>
</evidence>
<dbReference type="RefSeq" id="WP_202065960.1">
    <property type="nucleotide sequence ID" value="NZ_JAEQMY010000161.1"/>
</dbReference>
<proteinExistence type="inferred from homology"/>
<accession>A0A936ZCA0</accession>
<organism evidence="8 9">
    <name type="scientific">Microvirga aerilata</name>
    <dbReference type="NCBI Taxonomy" id="670292"/>
    <lineage>
        <taxon>Bacteria</taxon>
        <taxon>Pseudomonadati</taxon>
        <taxon>Pseudomonadota</taxon>
        <taxon>Alphaproteobacteria</taxon>
        <taxon>Hyphomicrobiales</taxon>
        <taxon>Methylobacteriaceae</taxon>
        <taxon>Microvirga</taxon>
    </lineage>
</organism>
<name>A0A936ZCA0_9HYPH</name>
<evidence type="ECO:0000313" key="8">
    <source>
        <dbReference type="EMBL" id="MBL0408186.1"/>
    </source>
</evidence>
<keyword evidence="6 7" id="KW-0472">Membrane</keyword>
<keyword evidence="5 7" id="KW-1133">Transmembrane helix</keyword>
<evidence type="ECO:0000256" key="2">
    <source>
        <dbReference type="ARBA" id="ARBA00007543"/>
    </source>
</evidence>
<dbReference type="EMBL" id="JAEQMY010000161">
    <property type="protein sequence ID" value="MBL0408186.1"/>
    <property type="molecule type" value="Genomic_DNA"/>
</dbReference>
<dbReference type="Proteomes" id="UP000605848">
    <property type="component" value="Unassembled WGS sequence"/>
</dbReference>
<sequence length="78" mass="8536">MKASCNAGPWLGLAAHGLAYSLFPYTVPDRLTVWQAAATPESLLIILVSALVVLPIIGAYSAFAYRIFWGKATDLRYY</sequence>
<reference evidence="8" key="1">
    <citation type="submission" date="2021-01" db="EMBL/GenBank/DDBJ databases">
        <title>Microvirga sp.</title>
        <authorList>
            <person name="Kim M.K."/>
        </authorList>
    </citation>
    <scope>NUCLEOTIDE SEQUENCE</scope>
    <source>
        <strain evidence="8">5420S-16</strain>
    </source>
</reference>
<dbReference type="GO" id="GO:0016682">
    <property type="term" value="F:oxidoreductase activity, acting on diphenols and related substances as donors, oxygen as acceptor"/>
    <property type="evidence" value="ECO:0007669"/>
    <property type="project" value="TreeGrafter"/>
</dbReference>
<evidence type="ECO:0000256" key="1">
    <source>
        <dbReference type="ARBA" id="ARBA00004651"/>
    </source>
</evidence>
<evidence type="ECO:0000256" key="5">
    <source>
        <dbReference type="ARBA" id="ARBA00022989"/>
    </source>
</evidence>
<evidence type="ECO:0000256" key="7">
    <source>
        <dbReference type="SAM" id="Phobius"/>
    </source>
</evidence>
<dbReference type="InterPro" id="IPR003317">
    <property type="entry name" value="Cyt-d_oxidase_su2"/>
</dbReference>
<evidence type="ECO:0000256" key="6">
    <source>
        <dbReference type="ARBA" id="ARBA00023136"/>
    </source>
</evidence>
<comment type="subcellular location">
    <subcellularLocation>
        <location evidence="1">Cell membrane</location>
        <topology evidence="1">Multi-pass membrane protein</topology>
    </subcellularLocation>
</comment>
<protein>
    <submittedName>
        <fullName evidence="8">Cytochrome d ubiquinol oxidase subunit II</fullName>
    </submittedName>
</protein>
<dbReference type="GO" id="GO:0070069">
    <property type="term" value="C:cytochrome complex"/>
    <property type="evidence" value="ECO:0007669"/>
    <property type="project" value="TreeGrafter"/>
</dbReference>
<dbReference type="AlphaFoldDB" id="A0A936ZCA0"/>
<dbReference type="PANTHER" id="PTHR43141:SF2">
    <property type="entry name" value="BLR3729 PROTEIN"/>
    <property type="match status" value="1"/>
</dbReference>
<dbReference type="PANTHER" id="PTHR43141">
    <property type="entry name" value="CYTOCHROME BD2 SUBUNIT II"/>
    <property type="match status" value="1"/>
</dbReference>
<dbReference type="GO" id="GO:0005886">
    <property type="term" value="C:plasma membrane"/>
    <property type="evidence" value="ECO:0007669"/>
    <property type="project" value="UniProtKB-SubCell"/>
</dbReference>
<dbReference type="Pfam" id="PF02322">
    <property type="entry name" value="Cyt_bd_oxida_II"/>
    <property type="match status" value="1"/>
</dbReference>
<feature type="transmembrane region" description="Helical" evidence="7">
    <location>
        <begin position="43"/>
        <end position="68"/>
    </location>
</feature>
<evidence type="ECO:0000256" key="3">
    <source>
        <dbReference type="ARBA" id="ARBA00022475"/>
    </source>
</evidence>
<evidence type="ECO:0000256" key="4">
    <source>
        <dbReference type="ARBA" id="ARBA00022692"/>
    </source>
</evidence>
<gene>
    <name evidence="8" type="ORF">JKG68_30330</name>
</gene>
<comment type="caution">
    <text evidence="8">The sequence shown here is derived from an EMBL/GenBank/DDBJ whole genome shotgun (WGS) entry which is preliminary data.</text>
</comment>
<comment type="similarity">
    <text evidence="2">Belongs to the cytochrome ubiquinol oxidase subunit 2 family.</text>
</comment>
<keyword evidence="4 7" id="KW-0812">Transmembrane</keyword>